<keyword evidence="1" id="KW-0547">Nucleotide-binding</keyword>
<dbReference type="Pfam" id="PF13604">
    <property type="entry name" value="AAA_30"/>
    <property type="match status" value="1"/>
</dbReference>
<dbReference type="AlphaFoldDB" id="A0A059XMR5"/>
<dbReference type="Pfam" id="PF18335">
    <property type="entry name" value="SH3_13"/>
    <property type="match status" value="1"/>
</dbReference>
<dbReference type="Gene3D" id="2.30.30.940">
    <property type="match status" value="1"/>
</dbReference>
<dbReference type="Pfam" id="PF13538">
    <property type="entry name" value="UvrD_C_2"/>
    <property type="match status" value="1"/>
</dbReference>
<evidence type="ECO:0000313" key="5">
    <source>
        <dbReference type="EMBL" id="AIA29794.1"/>
    </source>
</evidence>
<dbReference type="CDD" id="cd18809">
    <property type="entry name" value="SF1_C_RecD"/>
    <property type="match status" value="1"/>
</dbReference>
<sequence>MNNEVNANTKKGTKNQIQLRGMFKKIISGGESNNWLWALAIFVSDEGENHTVYCKGRALKLMTHYDVVLSENFNDKYKNKNLVSLSISQPKNNEELKKVLLRTNTGIGRATIEKLDKQFGEDWIDSFLKNPEIFKEKINEKTFTSLDNFFKTYTNKSYNFFLSHGLEKLYDALKIDFSEGDLIEELKKINPYTLVYTHNYSFSKIDDLGIALELHNSIERLYALIYHSIEKEINSNNSTKIKMNYILEAVKTDFLNYSDKVILDAITYMINNAFIVYWDDTGLFSTHSIVRKENYIAVRLSRLKKIALKISNYQAHSSISKLQQEAFMNAIINSVSVISGFPGTGKSFVIKNIIEFLISEKLFKKEEIVIVTPTGRAAVNLKAKSGVDAKTIHSYFKISDTPFKSTLSCQLTENTHKVLVIDEFSMVNTDLFYTVLYNSPDLEKLILVGDADQLPCIGAGNLLDDIIESNKFQTTKLVEIFRTDHRDIAEHFLAVREFKEPRYNTENIEWYDANNIDFKDKLLSIYQEKVDRFGIQNVALLIPLHKTPHGTIKMNMLLQEWNLYRQNLNIEDIPSIKIGAGENAKIFYLGDKVVQNENDYDLNVYNGEIGFIESIDKEGKKITINFDYKKIEYSRDQFIQYITLGYALTVHKFQGSESSCVIFPVLPEYDYLFETKLIYTAVSRSKENLVILGDLGYYREKVLKGHKKEKTLTNFADSIQMEELWNL</sequence>
<keyword evidence="5" id="KW-0378">Hydrolase</keyword>
<dbReference type="GO" id="GO:0005524">
    <property type="term" value="F:ATP binding"/>
    <property type="evidence" value="ECO:0007669"/>
    <property type="project" value="UniProtKB-KW"/>
</dbReference>
<dbReference type="PANTHER" id="PTHR43788:SF6">
    <property type="entry name" value="DNA HELICASE B"/>
    <property type="match status" value="1"/>
</dbReference>
<dbReference type="Gene3D" id="3.40.50.300">
    <property type="entry name" value="P-loop containing nucleotide triphosphate hydrolases"/>
    <property type="match status" value="2"/>
</dbReference>
<dbReference type="InterPro" id="IPR027785">
    <property type="entry name" value="UvrD-like_helicase_C"/>
</dbReference>
<dbReference type="PANTHER" id="PTHR43788">
    <property type="entry name" value="DNA2/NAM7 HELICASE FAMILY MEMBER"/>
    <property type="match status" value="1"/>
</dbReference>
<dbReference type="Proteomes" id="UP000027088">
    <property type="component" value="Chromosome"/>
</dbReference>
<feature type="domain" description="ATP-dependent RecD2 DNA helicase SH3" evidence="4">
    <location>
        <begin position="583"/>
        <end position="626"/>
    </location>
</feature>
<dbReference type="CDD" id="cd17933">
    <property type="entry name" value="DEXSc_RecD-like"/>
    <property type="match status" value="1"/>
</dbReference>
<dbReference type="GO" id="GO:0003678">
    <property type="term" value="F:DNA helicase activity"/>
    <property type="evidence" value="ECO:0007669"/>
    <property type="project" value="UniProtKB-ARBA"/>
</dbReference>
<dbReference type="InterPro" id="IPR041451">
    <property type="entry name" value="RecD2_SH13"/>
</dbReference>
<dbReference type="EMBL" id="CP007521">
    <property type="protein sequence ID" value="AIA29794.1"/>
    <property type="molecule type" value="Genomic_DNA"/>
</dbReference>
<evidence type="ECO:0000256" key="2">
    <source>
        <dbReference type="ARBA" id="ARBA00022840"/>
    </source>
</evidence>
<protein>
    <submittedName>
        <fullName evidence="5">RecD/TraA family helicase</fullName>
    </submittedName>
</protein>
<organism evidence="5 6">
    <name type="scientific">Mycoplasmopsis californica</name>
    <dbReference type="NCBI Taxonomy" id="2113"/>
    <lineage>
        <taxon>Bacteria</taxon>
        <taxon>Bacillati</taxon>
        <taxon>Mycoplasmatota</taxon>
        <taxon>Mycoplasmoidales</taxon>
        <taxon>Metamycoplasmataceae</taxon>
        <taxon>Mycoplasmopsis</taxon>
    </lineage>
</organism>
<keyword evidence="5" id="KW-0347">Helicase</keyword>
<dbReference type="InterPro" id="IPR050534">
    <property type="entry name" value="Coronavir_polyprotein_1ab"/>
</dbReference>
<accession>A0A059XMR5</accession>
<reference evidence="5 6" key="1">
    <citation type="journal article" date="2014" name="Genome Announc.">
        <title>Complete Genome Sequence of the Bovine Mastitis Pathogen Mycoplasma californicum Strain ST-6T (ATCC 33461T).</title>
        <authorList>
            <person name="Calcutt M.J."/>
            <person name="Foecking M.F."/>
            <person name="Fox L.K."/>
        </authorList>
    </citation>
    <scope>NUCLEOTIDE SEQUENCE [LARGE SCALE GENOMIC DNA]</scope>
    <source>
        <strain evidence="5 6">ST-6</strain>
    </source>
</reference>
<keyword evidence="2" id="KW-0067">ATP-binding</keyword>
<proteinExistence type="predicted"/>
<evidence type="ECO:0000259" key="3">
    <source>
        <dbReference type="Pfam" id="PF13538"/>
    </source>
</evidence>
<dbReference type="eggNOG" id="COG0507">
    <property type="taxonomic scope" value="Bacteria"/>
</dbReference>
<dbReference type="RefSeq" id="WP_081817287.1">
    <property type="nucleotide sequence ID" value="NZ_CP007521.1"/>
</dbReference>
<evidence type="ECO:0000256" key="1">
    <source>
        <dbReference type="ARBA" id="ARBA00022741"/>
    </source>
</evidence>
<name>A0A059XMR5_9BACT</name>
<dbReference type="InterPro" id="IPR027417">
    <property type="entry name" value="P-loop_NTPase"/>
</dbReference>
<evidence type="ECO:0000313" key="6">
    <source>
        <dbReference type="Proteomes" id="UP000027088"/>
    </source>
</evidence>
<dbReference type="KEGG" id="mcr:MCFN_03445"/>
<feature type="domain" description="UvrD-like helicase C-terminal" evidence="3">
    <location>
        <begin position="645"/>
        <end position="691"/>
    </location>
</feature>
<keyword evidence="6" id="KW-1185">Reference proteome</keyword>
<dbReference type="SUPFAM" id="SSF52540">
    <property type="entry name" value="P-loop containing nucleoside triphosphate hydrolases"/>
    <property type="match status" value="1"/>
</dbReference>
<evidence type="ECO:0000259" key="4">
    <source>
        <dbReference type="Pfam" id="PF18335"/>
    </source>
</evidence>
<gene>
    <name evidence="5" type="primary">recD</name>
    <name evidence="5" type="ORF">MCFN_03445</name>
</gene>